<reference evidence="1" key="1">
    <citation type="submission" date="2020-01" db="EMBL/GenBank/DDBJ databases">
        <title>Identification and distribution of gene clusters putatively required for synthesis of sphingolipid metabolism inhibitors in phylogenetically diverse species of the filamentous fungus Fusarium.</title>
        <authorList>
            <person name="Kim H.-S."/>
            <person name="Busman M."/>
            <person name="Brown D.W."/>
            <person name="Divon H."/>
            <person name="Uhlig S."/>
            <person name="Proctor R.H."/>
        </authorList>
    </citation>
    <scope>NUCLEOTIDE SEQUENCE</scope>
    <source>
        <strain evidence="1">NRRL 53441</strain>
    </source>
</reference>
<dbReference type="EMBL" id="JAADJG010000182">
    <property type="protein sequence ID" value="KAF4452571.1"/>
    <property type="molecule type" value="Genomic_DNA"/>
</dbReference>
<protein>
    <recommendedName>
        <fullName evidence="3">Chromo domain-containing protein</fullName>
    </recommendedName>
</protein>
<accession>A0A8H4KLN3</accession>
<comment type="caution">
    <text evidence="1">The sequence shown here is derived from an EMBL/GenBank/DDBJ whole genome shotgun (WGS) entry which is preliminary data.</text>
</comment>
<evidence type="ECO:0008006" key="3">
    <source>
        <dbReference type="Google" id="ProtNLM"/>
    </source>
</evidence>
<dbReference type="OrthoDB" id="4969398at2759"/>
<dbReference type="Proteomes" id="UP000605986">
    <property type="component" value="Unassembled WGS sequence"/>
</dbReference>
<evidence type="ECO:0000313" key="1">
    <source>
        <dbReference type="EMBL" id="KAF4452571.1"/>
    </source>
</evidence>
<dbReference type="AlphaFoldDB" id="A0A8H4KLN3"/>
<keyword evidence="2" id="KW-1185">Reference proteome</keyword>
<organism evidence="1 2">
    <name type="scientific">Fusarium austroafricanum</name>
    <dbReference type="NCBI Taxonomy" id="2364996"/>
    <lineage>
        <taxon>Eukaryota</taxon>
        <taxon>Fungi</taxon>
        <taxon>Dikarya</taxon>
        <taxon>Ascomycota</taxon>
        <taxon>Pezizomycotina</taxon>
        <taxon>Sordariomycetes</taxon>
        <taxon>Hypocreomycetidae</taxon>
        <taxon>Hypocreales</taxon>
        <taxon>Nectriaceae</taxon>
        <taxon>Fusarium</taxon>
        <taxon>Fusarium concolor species complex</taxon>
    </lineage>
</organism>
<evidence type="ECO:0000313" key="2">
    <source>
        <dbReference type="Proteomes" id="UP000605986"/>
    </source>
</evidence>
<proteinExistence type="predicted"/>
<gene>
    <name evidence="1" type="ORF">F53441_4590</name>
</gene>
<name>A0A8H4KLN3_9HYPO</name>
<sequence>MGHPDTTLSFVLQPANFSYLSAAQALFSDTTPPTKMTDRDKVPRSLYAIMSGDGMFLALSKQGRKALTLQDIDDEYLVYTGAWATQIETHVVHKEECEVTFRIRFKFSRNDTWQRAWVQEIDLQRQRQDLVLEYWDRLGGRCKVTQLPVFKVLRILSEEKGKYRVQWVGYDDNDANTSLEKKSKIMDICPAAVLTWKANGIDLGA</sequence>